<evidence type="ECO:0000256" key="1">
    <source>
        <dbReference type="SAM" id="Phobius"/>
    </source>
</evidence>
<keyword evidence="1" id="KW-0812">Transmembrane</keyword>
<reference evidence="2" key="1">
    <citation type="submission" date="2006-06" db="EMBL/GenBank/DDBJ databases">
        <title>Complete sequence of chromosome of Chelativorans sp. BNC1.</title>
        <authorList>
            <consortium name="US DOE Joint Genome Institute"/>
            <person name="Copeland A."/>
            <person name="Lucas S."/>
            <person name="Lapidus A."/>
            <person name="Barry K."/>
            <person name="Detter J.C."/>
            <person name="Glavina del Rio T."/>
            <person name="Hammon N."/>
            <person name="Israni S."/>
            <person name="Dalin E."/>
            <person name="Tice H."/>
            <person name="Pitluck S."/>
            <person name="Chertkov O."/>
            <person name="Brettin T."/>
            <person name="Bruce D."/>
            <person name="Han C."/>
            <person name="Tapia R."/>
            <person name="Gilna P."/>
            <person name="Schmutz J."/>
            <person name="Larimer F."/>
            <person name="Land M."/>
            <person name="Hauser L."/>
            <person name="Kyrpides N."/>
            <person name="Mikhailova N."/>
            <person name="Richardson P."/>
        </authorList>
    </citation>
    <scope>NUCLEOTIDE SEQUENCE</scope>
    <source>
        <strain evidence="2">BNC1</strain>
    </source>
</reference>
<keyword evidence="1" id="KW-1133">Transmembrane helix</keyword>
<dbReference type="KEGG" id="mes:Meso_2473"/>
<dbReference type="STRING" id="266779.Meso_2473"/>
<organism evidence="2">
    <name type="scientific">Chelativorans sp. (strain BNC1)</name>
    <dbReference type="NCBI Taxonomy" id="266779"/>
    <lineage>
        <taxon>Bacteria</taxon>
        <taxon>Pseudomonadati</taxon>
        <taxon>Pseudomonadota</taxon>
        <taxon>Alphaproteobacteria</taxon>
        <taxon>Hyphomicrobiales</taxon>
        <taxon>Phyllobacteriaceae</taxon>
        <taxon>Chelativorans</taxon>
    </lineage>
</organism>
<sequence>MEWIANRPELISALTGLGMLLVWVIYLQVFVSNYRRQLRATLLITRGAGNGLEARCLLSNMSAGPVYVQSVIVTLETAKETLICPATDILELEGEAPSDPMQRTRQGPLASGEIRDIGTFGGLMRHALLGKAAKSDAEFLQSVHSITIEILGIYGSEDLPIGARRCFVVLHKDGHPLIQGQDLSTEQIRKRRERRRLITDLERDR</sequence>
<proteinExistence type="predicted"/>
<dbReference type="EMBL" id="CP000390">
    <property type="protein sequence ID" value="ABG63857.1"/>
    <property type="molecule type" value="Genomic_DNA"/>
</dbReference>
<dbReference type="eggNOG" id="ENOG5032V0A">
    <property type="taxonomic scope" value="Bacteria"/>
</dbReference>
<dbReference type="OrthoDB" id="7406133at2"/>
<name>Q11FG8_CHESB</name>
<accession>Q11FG8</accession>
<dbReference type="AlphaFoldDB" id="Q11FG8"/>
<protein>
    <submittedName>
        <fullName evidence="2">Uncharacterized protein</fullName>
    </submittedName>
</protein>
<gene>
    <name evidence="2" type="ordered locus">Meso_2473</name>
</gene>
<feature type="transmembrane region" description="Helical" evidence="1">
    <location>
        <begin position="12"/>
        <end position="31"/>
    </location>
</feature>
<keyword evidence="1" id="KW-0472">Membrane</keyword>
<dbReference type="HOGENOM" id="CLU_100481_0_0_5"/>
<evidence type="ECO:0000313" key="2">
    <source>
        <dbReference type="EMBL" id="ABG63857.1"/>
    </source>
</evidence>